<accession>A0AAV4P687</accession>
<feature type="non-terminal residue" evidence="1">
    <location>
        <position position="27"/>
    </location>
</feature>
<reference evidence="1 2" key="1">
    <citation type="submission" date="2021-06" db="EMBL/GenBank/DDBJ databases">
        <title>Caerostris extrusa draft genome.</title>
        <authorList>
            <person name="Kono N."/>
            <person name="Arakawa K."/>
        </authorList>
    </citation>
    <scope>NUCLEOTIDE SEQUENCE [LARGE SCALE GENOMIC DNA]</scope>
</reference>
<sequence>MWRILTHVPVQGEHFLVAKASLSSDTR</sequence>
<gene>
    <name evidence="1" type="ORF">CEXT_454101</name>
</gene>
<evidence type="ECO:0000313" key="1">
    <source>
        <dbReference type="EMBL" id="GIX91533.1"/>
    </source>
</evidence>
<protein>
    <submittedName>
        <fullName evidence="1">Uncharacterized protein</fullName>
    </submittedName>
</protein>
<evidence type="ECO:0000313" key="2">
    <source>
        <dbReference type="Proteomes" id="UP001054945"/>
    </source>
</evidence>
<comment type="caution">
    <text evidence="1">The sequence shown here is derived from an EMBL/GenBank/DDBJ whole genome shotgun (WGS) entry which is preliminary data.</text>
</comment>
<keyword evidence="2" id="KW-1185">Reference proteome</keyword>
<dbReference type="EMBL" id="BPLR01021590">
    <property type="protein sequence ID" value="GIX91533.1"/>
    <property type="molecule type" value="Genomic_DNA"/>
</dbReference>
<organism evidence="1 2">
    <name type="scientific">Caerostris extrusa</name>
    <name type="common">Bark spider</name>
    <name type="synonym">Caerostris bankana</name>
    <dbReference type="NCBI Taxonomy" id="172846"/>
    <lineage>
        <taxon>Eukaryota</taxon>
        <taxon>Metazoa</taxon>
        <taxon>Ecdysozoa</taxon>
        <taxon>Arthropoda</taxon>
        <taxon>Chelicerata</taxon>
        <taxon>Arachnida</taxon>
        <taxon>Araneae</taxon>
        <taxon>Araneomorphae</taxon>
        <taxon>Entelegynae</taxon>
        <taxon>Araneoidea</taxon>
        <taxon>Araneidae</taxon>
        <taxon>Caerostris</taxon>
    </lineage>
</organism>
<name>A0AAV4P687_CAEEX</name>
<dbReference type="Proteomes" id="UP001054945">
    <property type="component" value="Unassembled WGS sequence"/>
</dbReference>
<proteinExistence type="predicted"/>
<dbReference type="AlphaFoldDB" id="A0AAV4P687"/>